<keyword evidence="2" id="KW-1185">Reference proteome</keyword>
<dbReference type="CDD" id="cd05233">
    <property type="entry name" value="SDR_c"/>
    <property type="match status" value="1"/>
</dbReference>
<comment type="caution">
    <text evidence="1">The sequence shown here is derived from an EMBL/GenBank/DDBJ whole genome shotgun (WGS) entry which is preliminary data.</text>
</comment>
<gene>
    <name evidence="1" type="primary">NYC1</name>
    <name evidence="1" type="ORF">F1559_002439</name>
</gene>
<organism evidence="1 2">
    <name type="scientific">Cyanidiococcus yangmingshanensis</name>
    <dbReference type="NCBI Taxonomy" id="2690220"/>
    <lineage>
        <taxon>Eukaryota</taxon>
        <taxon>Rhodophyta</taxon>
        <taxon>Bangiophyceae</taxon>
        <taxon>Cyanidiales</taxon>
        <taxon>Cyanidiaceae</taxon>
        <taxon>Cyanidiococcus</taxon>
    </lineage>
</organism>
<dbReference type="EMBL" id="VWRR01000005">
    <property type="protein sequence ID" value="KAF6003842.1"/>
    <property type="molecule type" value="Genomic_DNA"/>
</dbReference>
<dbReference type="PANTHER" id="PTHR24314">
    <property type="entry name" value="NON-SPECIFIC LIPID TRANSFER PROTEIN-RELATED"/>
    <property type="match status" value="1"/>
</dbReference>
<dbReference type="GO" id="GO:0010304">
    <property type="term" value="P:PSII associated light-harvesting complex II catabolic process"/>
    <property type="evidence" value="ECO:0007669"/>
    <property type="project" value="TreeGrafter"/>
</dbReference>
<name>A0A7J7IL40_9RHOD</name>
<dbReference type="OrthoDB" id="3592703at2759"/>
<dbReference type="GO" id="GO:0015996">
    <property type="term" value="P:chlorophyll catabolic process"/>
    <property type="evidence" value="ECO:0007669"/>
    <property type="project" value="TreeGrafter"/>
</dbReference>
<dbReference type="SUPFAM" id="SSF51735">
    <property type="entry name" value="NAD(P)-binding Rossmann-fold domains"/>
    <property type="match status" value="1"/>
</dbReference>
<dbReference type="InterPro" id="IPR002347">
    <property type="entry name" value="SDR_fam"/>
</dbReference>
<sequence length="369" mass="40525">MHFRETRRRAVQRPAGFVSLTLGRSACTGLNDDPCIRPFSSALSWSRNRGTVAHLLGFQLGRQSPTTLGLRATRLGRRAWRPSILGLSLSNGPVPTSLLIFITGGTRGLGWALAREFVERGHRVAVCGRNVTGIERARNELPSSSLFAQCCDVSDAVALESFASAACAHFEAEAMHLWINNAGSVAQRGRMIDLPPAALREVIETNLLGTMLGCRTAARCMIRSGDVHGHIFNVDGAGVFGNGTPYFAAYGATKRVMPQLMRSLNREFASLNVSVHTFSPGMILTDLLLRDSTAQMRRFFNLLAERPETVAAFLAPRLVRVAQTTPPLRGTYIRYKTLPAAFGNIAWNALWPGRRYRFFDRNGNPVKPT</sequence>
<dbReference type="InterPro" id="IPR036291">
    <property type="entry name" value="NAD(P)-bd_dom_sf"/>
</dbReference>
<evidence type="ECO:0000313" key="1">
    <source>
        <dbReference type="EMBL" id="KAF6003842.1"/>
    </source>
</evidence>
<dbReference type="AlphaFoldDB" id="A0A7J7IL40"/>
<dbReference type="Proteomes" id="UP000530660">
    <property type="component" value="Unassembled WGS sequence"/>
</dbReference>
<dbReference type="InterPro" id="IPR052625">
    <property type="entry name" value="Chl_b_Red"/>
</dbReference>
<accession>A0A7J7IL40</accession>
<reference evidence="1 2" key="1">
    <citation type="journal article" date="2020" name="J. Phycol.">
        <title>Comparative genome analysis reveals Cyanidiococcus gen. nov., a new extremophilic red algal genus sister to Cyanidioschyzon (Cyanidioschyzonaceae, Rhodophyta).</title>
        <authorList>
            <person name="Liu S.-L."/>
            <person name="Chiang Y.-R."/>
            <person name="Yoon H.S."/>
            <person name="Fu H.-Y."/>
        </authorList>
    </citation>
    <scope>NUCLEOTIDE SEQUENCE [LARGE SCALE GENOMIC DNA]</scope>
    <source>
        <strain evidence="1 2">THAL066</strain>
    </source>
</reference>
<evidence type="ECO:0000313" key="2">
    <source>
        <dbReference type="Proteomes" id="UP000530660"/>
    </source>
</evidence>
<dbReference type="Gene3D" id="3.40.50.720">
    <property type="entry name" value="NAD(P)-binding Rossmann-like Domain"/>
    <property type="match status" value="1"/>
</dbReference>
<dbReference type="Pfam" id="PF00106">
    <property type="entry name" value="adh_short"/>
    <property type="match status" value="1"/>
</dbReference>
<dbReference type="GO" id="GO:0034256">
    <property type="term" value="F:chlorophyll(ide) b reductase activity"/>
    <property type="evidence" value="ECO:0007669"/>
    <property type="project" value="TreeGrafter"/>
</dbReference>
<dbReference type="PANTHER" id="PTHR24314:SF21">
    <property type="entry name" value="CHLOROPHYLL(IDE) B REDUCTASE NYC1, CHLOROPLASTIC-RELATED"/>
    <property type="match status" value="1"/>
</dbReference>
<protein>
    <submittedName>
        <fullName evidence="1">Reductase</fullName>
    </submittedName>
</protein>
<proteinExistence type="predicted"/>
<dbReference type="PRINTS" id="PR00081">
    <property type="entry name" value="GDHRDH"/>
</dbReference>